<dbReference type="Pfam" id="PF11751">
    <property type="entry name" value="PorP_SprF"/>
    <property type="match status" value="1"/>
</dbReference>
<gene>
    <name evidence="3" type="ORF">GCM10007962_27780</name>
</gene>
<dbReference type="AlphaFoldDB" id="A0A8J3BRM8"/>
<protein>
    <recommendedName>
        <fullName evidence="5">Type IX secretion system PorP/SprF family membrane protein</fullName>
    </recommendedName>
</protein>
<reference evidence="3" key="1">
    <citation type="journal article" date="2014" name="Int. J. Syst. Evol. Microbiol.">
        <title>Complete genome sequence of Corynebacterium casei LMG S-19264T (=DSM 44701T), isolated from a smear-ripened cheese.</title>
        <authorList>
            <consortium name="US DOE Joint Genome Institute (JGI-PGF)"/>
            <person name="Walter F."/>
            <person name="Albersmeier A."/>
            <person name="Kalinowski J."/>
            <person name="Ruckert C."/>
        </authorList>
    </citation>
    <scope>NUCLEOTIDE SEQUENCE</scope>
    <source>
        <strain evidence="3">JCM 12862</strain>
    </source>
</reference>
<proteinExistence type="predicted"/>
<dbReference type="EMBL" id="BMNR01000007">
    <property type="protein sequence ID" value="GGK31876.1"/>
    <property type="molecule type" value="Genomic_DNA"/>
</dbReference>
<keyword evidence="4" id="KW-1185">Reference proteome</keyword>
<dbReference type="Proteomes" id="UP000612329">
    <property type="component" value="Unassembled WGS sequence"/>
</dbReference>
<sequence length="803" mass="89735">MQQLFAQEDGVVAFSLPVRNSLTFNKYVVNPTFSFVREQNKYLSFYNKRQWVEFDDAPQTYLFSYAGRLSENTGMGIGLFQQNYGVLTTFGGVLNFAYNTVIDRDSNLTFGLNLGVYKSGLNQGKVVTNYPDPSLDNIPSNFLLTINPGINYGTGFFDFGVGINNLALYNIMSSKLVENNPEQSVQAHVMYTGYLYSRGFFDESKFSGLVRSEFKNDQTVISGAVMLTIPKGLWVQTGYNTLYGMSAGIGFNITTQISMEYNYEKAMGNLSNFGTSHEITMAFKFKNRYRYDYSDEDEMGALISPVKKVKPVEKIRESVLEKDKARKEAIAIAREAAKNKSEQNAQAKQLAETQAKEAEQTRLEAEAKAKAEAEAKVKAKQLAATKAKEAEQARLRAEAKAKAEAAAMAKAEQEAQAKLLAATKAREAEQARLEAEAKAKAEAEAKAKAEQEAQAKLLAETKAREAEQARLEAEAKAKAEQEAKAKEAEQARLAAETNAKAEAAAKAKENLKPMDAATKSLNDLAKQAQADKAKQEALLTKLEETVANREQDLKDLKKENDLSEQGIYTEPKPFVSVSAQNAALESLKVQIDDVINSQDIKIVKLENLYNERVKNGAKEQDSIAMIYLNEILILKKSQSEAKRSKANLVSELEEIKNLTEIERKRRIKRAAYDNQEVRYKKDMAALNDIKQNTPPSSAPLTVDDFDFGEDLGNNIQIVKDVKNEESGYYLVIAVHSDVAKRDDFLRKAVSAGQKNINFFFDVNTSKYYIYYEKFDTIEEARKAMQLKGSKPYNSKMSMVKIEN</sequence>
<feature type="compositionally biased region" description="Basic and acidic residues" evidence="2">
    <location>
        <begin position="354"/>
        <end position="364"/>
    </location>
</feature>
<feature type="region of interest" description="Disordered" evidence="2">
    <location>
        <begin position="338"/>
        <end position="364"/>
    </location>
</feature>
<comment type="caution">
    <text evidence="3">The sequence shown here is derived from an EMBL/GenBank/DDBJ whole genome shotgun (WGS) entry which is preliminary data.</text>
</comment>
<evidence type="ECO:0000256" key="1">
    <source>
        <dbReference type="SAM" id="Coils"/>
    </source>
</evidence>
<accession>A0A8J3BRM8</accession>
<feature type="region of interest" description="Disordered" evidence="2">
    <location>
        <begin position="471"/>
        <end position="501"/>
    </location>
</feature>
<evidence type="ECO:0000256" key="2">
    <source>
        <dbReference type="SAM" id="MobiDB-lite"/>
    </source>
</evidence>
<name>A0A8J3BRM8_9FLAO</name>
<dbReference type="InterPro" id="IPR019861">
    <property type="entry name" value="PorP/SprF_Bacteroidetes"/>
</dbReference>
<dbReference type="NCBIfam" id="TIGR03519">
    <property type="entry name" value="T9SS_PorP_fam"/>
    <property type="match status" value="1"/>
</dbReference>
<organism evidence="3 4">
    <name type="scientific">Yeosuana aromativorans</name>
    <dbReference type="NCBI Taxonomy" id="288019"/>
    <lineage>
        <taxon>Bacteria</taxon>
        <taxon>Pseudomonadati</taxon>
        <taxon>Bacteroidota</taxon>
        <taxon>Flavobacteriia</taxon>
        <taxon>Flavobacteriales</taxon>
        <taxon>Flavobacteriaceae</taxon>
        <taxon>Yeosuana</taxon>
    </lineage>
</organism>
<evidence type="ECO:0000313" key="4">
    <source>
        <dbReference type="Proteomes" id="UP000612329"/>
    </source>
</evidence>
<evidence type="ECO:0000313" key="3">
    <source>
        <dbReference type="EMBL" id="GGK31876.1"/>
    </source>
</evidence>
<evidence type="ECO:0008006" key="5">
    <source>
        <dbReference type="Google" id="ProtNLM"/>
    </source>
</evidence>
<reference evidence="3" key="2">
    <citation type="submission" date="2020-09" db="EMBL/GenBank/DDBJ databases">
        <authorList>
            <person name="Sun Q."/>
            <person name="Ohkuma M."/>
        </authorList>
    </citation>
    <scope>NUCLEOTIDE SEQUENCE</scope>
    <source>
        <strain evidence="3">JCM 12862</strain>
    </source>
</reference>
<feature type="coiled-coil region" evidence="1">
    <location>
        <begin position="525"/>
        <end position="559"/>
    </location>
</feature>
<feature type="compositionally biased region" description="Basic and acidic residues" evidence="2">
    <location>
        <begin position="471"/>
        <end position="490"/>
    </location>
</feature>
<feature type="compositionally biased region" description="Low complexity" evidence="2">
    <location>
        <begin position="491"/>
        <end position="501"/>
    </location>
</feature>
<keyword evidence="1" id="KW-0175">Coiled coil</keyword>